<dbReference type="PANTHER" id="PTHR37833">
    <property type="entry name" value="LIPOPROTEIN-RELATED"/>
    <property type="match status" value="1"/>
</dbReference>
<evidence type="ECO:0000256" key="1">
    <source>
        <dbReference type="SAM" id="SignalP"/>
    </source>
</evidence>
<dbReference type="Gene3D" id="2.60.40.10">
    <property type="entry name" value="Immunoglobulins"/>
    <property type="match status" value="1"/>
</dbReference>
<proteinExistence type="predicted"/>
<accession>A0A6S6UJ75</accession>
<gene>
    <name evidence="2" type="ORF">HELGO_WM27257</name>
</gene>
<dbReference type="PROSITE" id="PS51257">
    <property type="entry name" value="PROKAR_LIPOPROTEIN"/>
    <property type="match status" value="1"/>
</dbReference>
<evidence type="ECO:0000313" key="2">
    <source>
        <dbReference type="EMBL" id="CAA6830324.1"/>
    </source>
</evidence>
<feature type="signal peptide" evidence="1">
    <location>
        <begin position="1"/>
        <end position="20"/>
    </location>
</feature>
<keyword evidence="1" id="KW-0732">Signal</keyword>
<dbReference type="AlphaFoldDB" id="A0A6S6UJ75"/>
<dbReference type="Pfam" id="PF07610">
    <property type="entry name" value="DUF1573"/>
    <property type="match status" value="1"/>
</dbReference>
<organism evidence="2">
    <name type="scientific">uncultured Aureispira sp</name>
    <dbReference type="NCBI Taxonomy" id="1331704"/>
    <lineage>
        <taxon>Bacteria</taxon>
        <taxon>Pseudomonadati</taxon>
        <taxon>Bacteroidota</taxon>
        <taxon>Saprospiria</taxon>
        <taxon>Saprospirales</taxon>
        <taxon>Saprospiraceae</taxon>
        <taxon>Aureispira</taxon>
        <taxon>environmental samples</taxon>
    </lineage>
</organism>
<dbReference type="PANTHER" id="PTHR37833:SF1">
    <property type="entry name" value="SIGNAL PEPTIDE PROTEIN"/>
    <property type="match status" value="1"/>
</dbReference>
<reference evidence="2" key="1">
    <citation type="submission" date="2020-01" db="EMBL/GenBank/DDBJ databases">
        <authorList>
            <person name="Meier V. D."/>
            <person name="Meier V D."/>
        </authorList>
    </citation>
    <scope>NUCLEOTIDE SEQUENCE</scope>
    <source>
        <strain evidence="2">HLG_WM_MAG_10</strain>
    </source>
</reference>
<protein>
    <recommendedName>
        <fullName evidence="3">DUF1573 domain-containing protein</fullName>
    </recommendedName>
</protein>
<feature type="chain" id="PRO_5028185800" description="DUF1573 domain-containing protein" evidence="1">
    <location>
        <begin position="21"/>
        <end position="183"/>
    </location>
</feature>
<dbReference type="EMBL" id="CACVAQ010000547">
    <property type="protein sequence ID" value="CAA6830324.1"/>
    <property type="molecule type" value="Genomic_DNA"/>
</dbReference>
<name>A0A6S6UJ75_9BACT</name>
<evidence type="ECO:0008006" key="3">
    <source>
        <dbReference type="Google" id="ProtNLM"/>
    </source>
</evidence>
<sequence length="183" mass="20165">MKLLYPFFLSLCLSPFFLLTSCDNTPPTEAMETPPAIAEETQVVVEDSPPAVVLDTIAIDTVSVDTVKEVRKVDRPTRAPAKIKFKKISYTYDTIKQGDVVEYNFEFENIGERPLTIKDVKGSCGCTIGSYPFLDIAPNEKNAIKARFDSKGKVGPQFTTVTVYSNGNPKGDVLSLKGFVVEE</sequence>
<dbReference type="InterPro" id="IPR011467">
    <property type="entry name" value="DUF1573"/>
</dbReference>
<dbReference type="InterPro" id="IPR013783">
    <property type="entry name" value="Ig-like_fold"/>
</dbReference>